<feature type="region of interest" description="Disordered" evidence="2">
    <location>
        <begin position="1127"/>
        <end position="1220"/>
    </location>
</feature>
<feature type="compositionally biased region" description="Polar residues" evidence="2">
    <location>
        <begin position="1545"/>
        <end position="1555"/>
    </location>
</feature>
<feature type="compositionally biased region" description="Polar residues" evidence="2">
    <location>
        <begin position="1349"/>
        <end position="1362"/>
    </location>
</feature>
<feature type="compositionally biased region" description="Polar residues" evidence="2">
    <location>
        <begin position="72"/>
        <end position="84"/>
    </location>
</feature>
<sequence>MANIDTLDLSEPTSKAEGANSAQEGKGVEGSSDKGVDEAAGQVSKSASPTRDASPALSSPGSGLVPLRGTPLNGSTPPANNAPTISMPHPKKFSHVDINKRFLGKNSATSSTSQTPSASGAMTAKLTADPQRSTTTGPGWSRPSSTSSSIAQTPSIATNPKPTPVPPPVTGGAVPQLVPIGKVIQPQLRASTETLGSIGRKDSTGKPAWTNAKASASLLGGSVQNDFPTAAEVAQVRSAKLQEKKEAAQAAAAQKEALAAEADAFRGVHLAPNAHHWDEDEGDDSNFLDEVIQFDDGRQYTISQQAEPHSPPHDQAQPLKGADGSSKPPTAQDRPVSKEERFADDFDRSWPRSKNSDQRAPPPHMSPSSASSHSMHSPQDPSRVLFNERSNRLEPYSTHPSNRFGAPRESYFPGKGGRSEYVSSPTEARNARDAPPHAQGVHLLQKQGQTSPDDTAPPRSRMFGDHPSHSPWQDNSRPRDRDSFRRDQPAPFMSRTTSQGFDQGRSRDQYNSPVSPSIASDRPRRLSNMGPPPLPPHSPGASETSKDGRQLPPHLSGTHAGPSMWRSGSSAERPRRLSAASSSGNILPSLSPVQQPSHSPVASHVSLSPHVTESPLQSSSTMPGVDIEEVRKAAMHSAAERARLRRQHEEEEREREKERARKKAAELEVRLKVTSEVKVMTSVEETAKRDQTEAEVMAIIEDAVQSVAASLPTETSLVVVPREPSKKVLTRTPFVREPSQTGLARSSPGSFVPVEVSSPALEVESWRAKPTAVKLTAHDASERVTKLPPPSLPLMEEVESFNMETDGNVEIVDFSDHGKLIGVHNTPAHEPRPSEKVQRPPRPVTTDFFFDDEGVLDTRPSIVKNDEGSWRRAASQPTVNEDSNVQSIPQLKEKPKLMITPAPHFAPPPAAFSSAPTSSEEAPSQTDHEAAGNGPTNHLPLRSPQMSTYREAPMSALTDTMARIKGALDGMHYRPEPPQKWLPPALRLRETNDERAVTRYEHIDHDDHTHREVFDVTTYAPPRSPKPAWNHFMVRLPRISKKVEPIAQKRVRMFATQPHVRADIYSFVPPIEGMNRRDFHINDIIFRRPSMINGQPKCIVALPRMHTAQPSSQRTFVPVVNLPSKAANAKTGSGGAFGRSRDADGISSWRRPPSSPLKTQQTVEGEIATLDTISRSPPPEASSNGHATPTSGPNPEAVSLTVSVPPIKSKSQPKIPEGSGVAFYRGSRISHNDSHSKPTVSFIVSSELEEETMLPRLSDPLNFSQTEALPSSSVVQMPSFTSALEKRSMSQTVSSSDDPIVEFRKGNRSPVQAAITPPSQTNSLPRGKSSRETPVKDRAPNPEHLKAVWSSTSNKPKSTPHNSLEAIADDLTVVPFSIQDAKLEGAEIPPSSSSSHPSRMSLHDVTRTFQQVPSASASSSSASLRTAPLPPVASPTQRPLTMPMPPPMMQAGMRPAYPGYPSPMMSSPSPTIVYSQAMSPSPIPRPMVVNGPSQYPQPIWMPVPQPNGPNPGGMMRPMTSPYGPQLMHYPPPAGAMPMYPPPPNAQSSTSPQPNGQGRPPGMVMSPSASQAQAAMYSASPVLMHAMPRMAMPPGSGYPTGTPGRGQPPRSAYDNMQGVMHPSPSYLPQGPYPAVPPSSFVRSPW</sequence>
<dbReference type="STRING" id="98765.A0A2R6NLH8"/>
<feature type="compositionally biased region" description="Low complexity" evidence="2">
    <location>
        <begin position="911"/>
        <end position="924"/>
    </location>
</feature>
<feature type="compositionally biased region" description="Basic and acidic residues" evidence="2">
    <location>
        <begin position="628"/>
        <end position="665"/>
    </location>
</feature>
<feature type="region of interest" description="Disordered" evidence="2">
    <location>
        <begin position="1284"/>
        <end position="1362"/>
    </location>
</feature>
<evidence type="ECO:0000313" key="3">
    <source>
        <dbReference type="EMBL" id="PSR73161.1"/>
    </source>
</evidence>
<feature type="compositionally biased region" description="Polar residues" evidence="2">
    <location>
        <begin position="509"/>
        <end position="518"/>
    </location>
</feature>
<feature type="compositionally biased region" description="Polar residues" evidence="2">
    <location>
        <begin position="875"/>
        <end position="887"/>
    </location>
</feature>
<dbReference type="OrthoDB" id="2504896at2759"/>
<feature type="region of interest" description="Disordered" evidence="2">
    <location>
        <begin position="1592"/>
        <end position="1644"/>
    </location>
</feature>
<feature type="compositionally biased region" description="Low complexity" evidence="2">
    <location>
        <begin position="107"/>
        <end position="121"/>
    </location>
</feature>
<feature type="region of interest" description="Disordered" evidence="2">
    <location>
        <begin position="901"/>
        <end position="943"/>
    </location>
</feature>
<proteinExistence type="predicted"/>
<feature type="region of interest" description="Disordered" evidence="2">
    <location>
        <begin position="823"/>
        <end position="887"/>
    </location>
</feature>
<feature type="compositionally biased region" description="Low complexity" evidence="2">
    <location>
        <begin position="1414"/>
        <end position="1423"/>
    </location>
</feature>
<feature type="compositionally biased region" description="Polar residues" evidence="2">
    <location>
        <begin position="1171"/>
        <end position="1193"/>
    </location>
</feature>
<accession>A0A2R6NLH8</accession>
<keyword evidence="1" id="KW-0175">Coiled coil</keyword>
<evidence type="ECO:0000313" key="4">
    <source>
        <dbReference type="Proteomes" id="UP000186601"/>
    </source>
</evidence>
<feature type="compositionally biased region" description="Low complexity" evidence="2">
    <location>
        <begin position="366"/>
        <end position="378"/>
    </location>
</feature>
<feature type="compositionally biased region" description="Basic and acidic residues" evidence="2">
    <location>
        <begin position="827"/>
        <end position="838"/>
    </location>
</feature>
<evidence type="ECO:0000256" key="1">
    <source>
        <dbReference type="SAM" id="Coils"/>
    </source>
</evidence>
<keyword evidence="4" id="KW-1185">Reference proteome</keyword>
<comment type="caution">
    <text evidence="3">The sequence shown here is derived from an EMBL/GenBank/DDBJ whole genome shotgun (WGS) entry which is preliminary data.</text>
</comment>
<gene>
    <name evidence="3" type="ORF">PHLCEN_2v10973</name>
</gene>
<feature type="compositionally biased region" description="Pro residues" evidence="2">
    <location>
        <begin position="1533"/>
        <end position="1544"/>
    </location>
</feature>
<feature type="region of interest" description="Disordered" evidence="2">
    <location>
        <begin position="274"/>
        <end position="665"/>
    </location>
</feature>
<organism evidence="3 4">
    <name type="scientific">Hermanssonia centrifuga</name>
    <dbReference type="NCBI Taxonomy" id="98765"/>
    <lineage>
        <taxon>Eukaryota</taxon>
        <taxon>Fungi</taxon>
        <taxon>Dikarya</taxon>
        <taxon>Basidiomycota</taxon>
        <taxon>Agaricomycotina</taxon>
        <taxon>Agaricomycetes</taxon>
        <taxon>Polyporales</taxon>
        <taxon>Meruliaceae</taxon>
        <taxon>Hermanssonia</taxon>
    </lineage>
</organism>
<feature type="compositionally biased region" description="Polar residues" evidence="2">
    <location>
        <begin position="579"/>
        <end position="622"/>
    </location>
</feature>
<feature type="region of interest" description="Disordered" evidence="2">
    <location>
        <begin position="1"/>
        <end position="173"/>
    </location>
</feature>
<protein>
    <submittedName>
        <fullName evidence="3">Uncharacterized protein</fullName>
    </submittedName>
</protein>
<dbReference type="Proteomes" id="UP000186601">
    <property type="component" value="Unassembled WGS sequence"/>
</dbReference>
<feature type="region of interest" description="Disordered" evidence="2">
    <location>
        <begin position="1533"/>
        <end position="1569"/>
    </location>
</feature>
<feature type="compositionally biased region" description="Basic and acidic residues" evidence="2">
    <location>
        <begin position="476"/>
        <end position="488"/>
    </location>
</feature>
<evidence type="ECO:0000256" key="2">
    <source>
        <dbReference type="SAM" id="MobiDB-lite"/>
    </source>
</evidence>
<feature type="compositionally biased region" description="Polar residues" evidence="2">
    <location>
        <begin position="43"/>
        <end position="61"/>
    </location>
</feature>
<reference evidence="3 4" key="1">
    <citation type="submission" date="2018-02" db="EMBL/GenBank/DDBJ databases">
        <title>Genome sequence of the basidiomycete white-rot fungus Phlebia centrifuga.</title>
        <authorList>
            <person name="Granchi Z."/>
            <person name="Peng M."/>
            <person name="de Vries R.P."/>
            <person name="Hilden K."/>
            <person name="Makela M.R."/>
            <person name="Grigoriev I."/>
            <person name="Riley R."/>
        </authorList>
    </citation>
    <scope>NUCLEOTIDE SEQUENCE [LARGE SCALE GENOMIC DNA]</scope>
    <source>
        <strain evidence="3 4">FBCC195</strain>
    </source>
</reference>
<feature type="coiled-coil region" evidence="1">
    <location>
        <begin position="231"/>
        <end position="261"/>
    </location>
</feature>
<feature type="compositionally biased region" description="Low complexity" evidence="2">
    <location>
        <begin position="1592"/>
        <end position="1609"/>
    </location>
</feature>
<feature type="compositionally biased region" description="Low complexity" evidence="2">
    <location>
        <begin position="1202"/>
        <end position="1216"/>
    </location>
</feature>
<dbReference type="EMBL" id="MLYV02001103">
    <property type="protein sequence ID" value="PSR73161.1"/>
    <property type="molecule type" value="Genomic_DNA"/>
</dbReference>
<feature type="compositionally biased region" description="Low complexity" evidence="2">
    <location>
        <begin position="133"/>
        <end position="160"/>
    </location>
</feature>
<name>A0A2R6NLH8_9APHY</name>
<feature type="compositionally biased region" description="Basic and acidic residues" evidence="2">
    <location>
        <begin position="1329"/>
        <end position="1346"/>
    </location>
</feature>
<feature type="compositionally biased region" description="Basic and acidic residues" evidence="2">
    <location>
        <begin position="335"/>
        <end position="357"/>
    </location>
</feature>
<feature type="region of interest" description="Disordered" evidence="2">
    <location>
        <begin position="1410"/>
        <end position="1440"/>
    </location>
</feature>